<dbReference type="Proteomes" id="UP000572680">
    <property type="component" value="Unassembled WGS sequence"/>
</dbReference>
<dbReference type="RefSeq" id="WP_182845230.1">
    <property type="nucleotide sequence ID" value="NZ_BAAALP010000051.1"/>
</dbReference>
<proteinExistence type="predicted"/>
<keyword evidence="2" id="KW-1185">Reference proteome</keyword>
<dbReference type="AlphaFoldDB" id="A0A7W3LQK0"/>
<dbReference type="EMBL" id="JACJIA010000005">
    <property type="protein sequence ID" value="MBA8952501.1"/>
    <property type="molecule type" value="Genomic_DNA"/>
</dbReference>
<accession>A0A7W3LQK0</accession>
<reference evidence="1 2" key="1">
    <citation type="submission" date="2020-08" db="EMBL/GenBank/DDBJ databases">
        <title>Genomic Encyclopedia of Type Strains, Phase IV (KMG-IV): sequencing the most valuable type-strain genomes for metagenomic binning, comparative biology and taxonomic classification.</title>
        <authorList>
            <person name="Goeker M."/>
        </authorList>
    </citation>
    <scope>NUCLEOTIDE SEQUENCE [LARGE SCALE GENOMIC DNA]</scope>
    <source>
        <strain evidence="1 2">DSM 44197</strain>
    </source>
</reference>
<sequence>MNHVPFLWSVAYGPRHSAPTRFLARRALGTAAFVRALARADHRSFTVL</sequence>
<evidence type="ECO:0000313" key="1">
    <source>
        <dbReference type="EMBL" id="MBA8952501.1"/>
    </source>
</evidence>
<evidence type="ECO:0000313" key="2">
    <source>
        <dbReference type="Proteomes" id="UP000572680"/>
    </source>
</evidence>
<name>A0A7W3LQK0_ACTNM</name>
<gene>
    <name evidence="1" type="ORF">HNR61_004147</name>
</gene>
<comment type="caution">
    <text evidence="1">The sequence shown here is derived from an EMBL/GenBank/DDBJ whole genome shotgun (WGS) entry which is preliminary data.</text>
</comment>
<organism evidence="1 2">
    <name type="scientific">Actinomadura namibiensis</name>
    <dbReference type="NCBI Taxonomy" id="182080"/>
    <lineage>
        <taxon>Bacteria</taxon>
        <taxon>Bacillati</taxon>
        <taxon>Actinomycetota</taxon>
        <taxon>Actinomycetes</taxon>
        <taxon>Streptosporangiales</taxon>
        <taxon>Thermomonosporaceae</taxon>
        <taxon>Actinomadura</taxon>
    </lineage>
</organism>
<protein>
    <submittedName>
        <fullName evidence="1">Uncharacterized protein</fullName>
    </submittedName>
</protein>